<dbReference type="RefSeq" id="WP_331930696.1">
    <property type="nucleotide sequence ID" value="NZ_JBEPLU010000002.1"/>
</dbReference>
<sequence>MRRSTLHLAVALGSGALLAACDKPIDDGPFPPKESPTASATAPSPSEIPTTSGGPAGQTPPYGQPGAAPTEVTEQPDNTGVSASDSSGSVR</sequence>
<evidence type="ECO:0008006" key="5">
    <source>
        <dbReference type="Google" id="ProtNLM"/>
    </source>
</evidence>
<comment type="caution">
    <text evidence="3">The sequence shown here is derived from an EMBL/GenBank/DDBJ whole genome shotgun (WGS) entry which is preliminary data.</text>
</comment>
<dbReference type="Proteomes" id="UP001549110">
    <property type="component" value="Unassembled WGS sequence"/>
</dbReference>
<feature type="compositionally biased region" description="Low complexity" evidence="1">
    <location>
        <begin position="35"/>
        <end position="52"/>
    </location>
</feature>
<keyword evidence="2" id="KW-0732">Signal</keyword>
<feature type="chain" id="PRO_5047182973" description="Lipoprotein" evidence="2">
    <location>
        <begin position="20"/>
        <end position="91"/>
    </location>
</feature>
<gene>
    <name evidence="3" type="ORF">ABID41_002479</name>
</gene>
<protein>
    <recommendedName>
        <fullName evidence="5">Lipoprotein</fullName>
    </recommendedName>
</protein>
<dbReference type="EMBL" id="JBEPLU010000002">
    <property type="protein sequence ID" value="MET3527361.1"/>
    <property type="molecule type" value="Genomic_DNA"/>
</dbReference>
<evidence type="ECO:0000256" key="2">
    <source>
        <dbReference type="SAM" id="SignalP"/>
    </source>
</evidence>
<organism evidence="3 4">
    <name type="scientific">Phenylobacterium koreense</name>
    <dbReference type="NCBI Taxonomy" id="266125"/>
    <lineage>
        <taxon>Bacteria</taxon>
        <taxon>Pseudomonadati</taxon>
        <taxon>Pseudomonadota</taxon>
        <taxon>Alphaproteobacteria</taxon>
        <taxon>Caulobacterales</taxon>
        <taxon>Caulobacteraceae</taxon>
        <taxon>Phenylobacterium</taxon>
    </lineage>
</organism>
<reference evidence="3 4" key="1">
    <citation type="submission" date="2024-06" db="EMBL/GenBank/DDBJ databases">
        <title>Genomic Encyclopedia of Type Strains, Phase IV (KMG-IV): sequencing the most valuable type-strain genomes for metagenomic binning, comparative biology and taxonomic classification.</title>
        <authorList>
            <person name="Goeker M."/>
        </authorList>
    </citation>
    <scope>NUCLEOTIDE SEQUENCE [LARGE SCALE GENOMIC DNA]</scope>
    <source>
        <strain evidence="3 4">DSM 17809</strain>
    </source>
</reference>
<dbReference type="PROSITE" id="PS51257">
    <property type="entry name" value="PROKAR_LIPOPROTEIN"/>
    <property type="match status" value="1"/>
</dbReference>
<evidence type="ECO:0000313" key="4">
    <source>
        <dbReference type="Proteomes" id="UP001549110"/>
    </source>
</evidence>
<accession>A0ABV2EL78</accession>
<feature type="signal peptide" evidence="2">
    <location>
        <begin position="1"/>
        <end position="19"/>
    </location>
</feature>
<feature type="compositionally biased region" description="Polar residues" evidence="1">
    <location>
        <begin position="72"/>
        <end position="91"/>
    </location>
</feature>
<keyword evidence="4" id="KW-1185">Reference proteome</keyword>
<name>A0ABV2EL78_9CAUL</name>
<evidence type="ECO:0000313" key="3">
    <source>
        <dbReference type="EMBL" id="MET3527361.1"/>
    </source>
</evidence>
<evidence type="ECO:0000256" key="1">
    <source>
        <dbReference type="SAM" id="MobiDB-lite"/>
    </source>
</evidence>
<feature type="region of interest" description="Disordered" evidence="1">
    <location>
        <begin position="20"/>
        <end position="91"/>
    </location>
</feature>
<proteinExistence type="predicted"/>